<dbReference type="KEGG" id="iod:EJO50_06665"/>
<gene>
    <name evidence="2" type="ORF">EJO50_06665</name>
</gene>
<dbReference type="AlphaFoldDB" id="A0A3S8ZRS3"/>
<dbReference type="Proteomes" id="UP000282438">
    <property type="component" value="Chromosome"/>
</dbReference>
<organism evidence="2 3">
    <name type="scientific">Iodobacter ciconiae</name>
    <dbReference type="NCBI Taxonomy" id="2496266"/>
    <lineage>
        <taxon>Bacteria</taxon>
        <taxon>Pseudomonadati</taxon>
        <taxon>Pseudomonadota</taxon>
        <taxon>Betaproteobacteria</taxon>
        <taxon>Neisseriales</taxon>
        <taxon>Chitinibacteraceae</taxon>
        <taxon>Iodobacter</taxon>
    </lineage>
</organism>
<keyword evidence="3" id="KW-1185">Reference proteome</keyword>
<dbReference type="EMBL" id="CP034433">
    <property type="protein sequence ID" value="AZN36189.1"/>
    <property type="molecule type" value="Genomic_DNA"/>
</dbReference>
<name>A0A3S8ZRS3_9NEIS</name>
<protein>
    <submittedName>
        <fullName evidence="2">Uncharacterized protein</fullName>
    </submittedName>
</protein>
<sequence>MAGSLYGLHNDPVEMTDIIPQQNSRSSSTLSLSSSSHPLPAQEIPDQANNGWTQKLKGAASSLLGSVQSGVSLIANHNIIQCGPQFSVFGNDLKFTPTTIVNFANKCEKITCFPIHLELGGLVKGLNKQSSLYGLAVNQYGCVIHRNESLNPLNWTRGNYVVEKLEHIEVGVPYKKWGNNDLWDGFGYRGSVQGIVALEVGKTTEIKRQDASLQTAKDMAKEAFLTWPIATMQAVGAAAMATLDECTKAEPGQEKNNYVKDKIGGCISKMLIEGSKDKESTYWFGATIGYADINTNVFLVPIVPQAIPTKSNTGASFSLQLNNYLRKGIMVSYKNGKFNIPDDLQAIGKFFVHACGSKEDAIQQIDDIKSQVSVSIDASTLSAGAKIQAHSDSDELNSILLKSIGDLEENKGAEDSISVITEQPRNIDKPSGYPQENINRADAKVITEQPRSMEVIAEVHQEEDESTHL</sequence>
<evidence type="ECO:0000313" key="2">
    <source>
        <dbReference type="EMBL" id="AZN36189.1"/>
    </source>
</evidence>
<proteinExistence type="predicted"/>
<reference evidence="2 3" key="1">
    <citation type="submission" date="2018-12" db="EMBL/GenBank/DDBJ databases">
        <title>Complete genome sequence of Iodobacter sp. H11R3.</title>
        <authorList>
            <person name="Bae J.-W."/>
        </authorList>
    </citation>
    <scope>NUCLEOTIDE SEQUENCE [LARGE SCALE GENOMIC DNA]</scope>
    <source>
        <strain evidence="2 3">H11R3</strain>
    </source>
</reference>
<feature type="compositionally biased region" description="Low complexity" evidence="1">
    <location>
        <begin position="24"/>
        <end position="36"/>
    </location>
</feature>
<accession>A0A3S8ZRS3</accession>
<evidence type="ECO:0000313" key="3">
    <source>
        <dbReference type="Proteomes" id="UP000282438"/>
    </source>
</evidence>
<feature type="region of interest" description="Disordered" evidence="1">
    <location>
        <begin position="22"/>
        <end position="47"/>
    </location>
</feature>
<dbReference type="RefSeq" id="WP_125972631.1">
    <property type="nucleotide sequence ID" value="NZ_CP034433.1"/>
</dbReference>
<evidence type="ECO:0000256" key="1">
    <source>
        <dbReference type="SAM" id="MobiDB-lite"/>
    </source>
</evidence>